<proteinExistence type="inferred from homology"/>
<comment type="similarity">
    <text evidence="1">Belongs to the Mu gp47/PBSX XkdT family.</text>
</comment>
<dbReference type="InterPro" id="IPR058531">
    <property type="entry name" value="Baseplate_J_M"/>
</dbReference>
<evidence type="ECO:0000256" key="1">
    <source>
        <dbReference type="ARBA" id="ARBA00038087"/>
    </source>
</evidence>
<sequence length="359" mass="39532">MYENMTYEFIEKRVLARVKSEFDKREGSIIFDATAPVSFELAEAYIMARVILKQTFATTADREFLALRAMEFNIYPEQATYAEVEGQFSKAIDIGSRFNYEKYNFVVTEIIDNDKHTYKLKCETPGGVGNTCIGDITPISQISGLETAKITKLITPGEDEENTETFRKRYIQALKSKAYGGNNADYMEKVLAIPGVGGCKNYRAWAGGGTVKVVIVNTEFNQPTQDMIQEVQTALDPVVNQGEGYGLAPIGHKVTVIGASTVPINITATVQLDSGYTIDNVQNSINTAIDSYLLKQRKAWTTQISNQFITLRSAFIISAILDVPHIADVAGVTINGQSTKIDLTSEQIPTLGKVTITGE</sequence>
<dbReference type="eggNOG" id="COG3299">
    <property type="taxonomic scope" value="Bacteria"/>
</dbReference>
<dbReference type="PANTHER" id="PTHR37829">
    <property type="entry name" value="PHAGE-LIKE ELEMENT PBSX PROTEIN XKDT"/>
    <property type="match status" value="1"/>
</dbReference>
<feature type="domain" description="Baseplate J-like C-terminal" evidence="3">
    <location>
        <begin position="264"/>
        <end position="357"/>
    </location>
</feature>
<dbReference type="STRING" id="1111454.HMPREF1250_0160"/>
<dbReference type="Pfam" id="PF26078">
    <property type="entry name" value="Baseplate_J_M"/>
    <property type="match status" value="1"/>
</dbReference>
<dbReference type="InterPro" id="IPR052399">
    <property type="entry name" value="Phage_Baseplate_Assmbl_Protein"/>
</dbReference>
<name>U7UQS3_9FIRM</name>
<comment type="caution">
    <text evidence="4">The sequence shown here is derived from an EMBL/GenBank/DDBJ whole genome shotgun (WGS) entry which is preliminary data.</text>
</comment>
<evidence type="ECO:0000313" key="4">
    <source>
        <dbReference type="EMBL" id="ERT61254.1"/>
    </source>
</evidence>
<dbReference type="Proteomes" id="UP000017090">
    <property type="component" value="Unassembled WGS sequence"/>
</dbReference>
<feature type="domain" description="Baseplate J-like central" evidence="2">
    <location>
        <begin position="178"/>
        <end position="257"/>
    </location>
</feature>
<evidence type="ECO:0000259" key="2">
    <source>
        <dbReference type="Pfam" id="PF26078"/>
    </source>
</evidence>
<dbReference type="Pfam" id="PF26079">
    <property type="entry name" value="Baseplate_J_C"/>
    <property type="match status" value="1"/>
</dbReference>
<protein>
    <submittedName>
        <fullName evidence="4">Baseplate J-like protein</fullName>
    </submittedName>
</protein>
<dbReference type="RefSeq" id="WP_023053157.1">
    <property type="nucleotide sequence ID" value="NZ_AWXA01000010.1"/>
</dbReference>
<reference evidence="4 5" key="1">
    <citation type="submission" date="2013-09" db="EMBL/GenBank/DDBJ databases">
        <authorList>
            <person name="Durkin A.S."/>
            <person name="Haft D.R."/>
            <person name="McCorrison J."/>
            <person name="Torralba M."/>
            <person name="Gillis M."/>
            <person name="Haft D.H."/>
            <person name="Methe B."/>
            <person name="Sutton G."/>
            <person name="Nelson K.E."/>
        </authorList>
    </citation>
    <scope>NUCLEOTIDE SEQUENCE [LARGE SCALE GENOMIC DNA]</scope>
    <source>
        <strain evidence="4 5">BV3C16-1</strain>
    </source>
</reference>
<dbReference type="AlphaFoldDB" id="U7UQS3"/>
<dbReference type="InterPro" id="IPR058530">
    <property type="entry name" value="Baseplate_J-like_C"/>
</dbReference>
<evidence type="ECO:0000313" key="5">
    <source>
        <dbReference type="Proteomes" id="UP000017090"/>
    </source>
</evidence>
<keyword evidence="5" id="KW-1185">Reference proteome</keyword>
<dbReference type="EMBL" id="AWXA01000010">
    <property type="protein sequence ID" value="ERT61254.1"/>
    <property type="molecule type" value="Genomic_DNA"/>
</dbReference>
<organism evidence="4 5">
    <name type="scientific">Megasphaera vaginalis</name>
    <name type="common">ex Srinivasan et al. 2021</name>
    <dbReference type="NCBI Taxonomy" id="1111454"/>
    <lineage>
        <taxon>Bacteria</taxon>
        <taxon>Bacillati</taxon>
        <taxon>Bacillota</taxon>
        <taxon>Negativicutes</taxon>
        <taxon>Veillonellales</taxon>
        <taxon>Veillonellaceae</taxon>
        <taxon>Megasphaera</taxon>
    </lineage>
</organism>
<accession>U7UQS3</accession>
<dbReference type="PANTHER" id="PTHR37829:SF3">
    <property type="entry name" value="PROTEIN JAYE-RELATED"/>
    <property type="match status" value="1"/>
</dbReference>
<evidence type="ECO:0000259" key="3">
    <source>
        <dbReference type="Pfam" id="PF26079"/>
    </source>
</evidence>
<gene>
    <name evidence="4" type="ORF">HMPREF1250_0160</name>
</gene>
<dbReference type="PATRIC" id="fig|1111454.3.peg.655"/>